<dbReference type="InterPro" id="IPR038090">
    <property type="entry name" value="Cdt1_C_WH_dom_sf"/>
</dbReference>
<dbReference type="Proteomes" id="UP001642540">
    <property type="component" value="Unassembled WGS sequence"/>
</dbReference>
<comment type="caution">
    <text evidence="5">The sequence shown here is derived from an EMBL/GenBank/DDBJ whole genome shotgun (WGS) entry which is preliminary data.</text>
</comment>
<feature type="domain" description="CDT1 Geminin-binding" evidence="4">
    <location>
        <begin position="324"/>
        <end position="470"/>
    </location>
</feature>
<sequence length="679" mass="75053">MSRSGSPLITDFFKPQRKRPRASIGKDEGLVSVSKKLMLEEGIFSRSSESATPPPPPPTKISGCAETSAKIVVRDENPTPDKSVVVAEVEGPSQEEINKNKGAAIEKSDQATLSSSSSGEVLPPSSPVKFLKVGSLSPAKKSKKKTLTTEQVAKLLKNKTKLSDLKSALEGINHCAQKITEFRRTVAEANAKASPVKNITDSPSKSTPRRRKKTSSTSTTPSSAIKSISPAYFYSPAAAERDRELLGRLSASKVGSPSKLVGLNSKVKKRLFDEEPKSKATVGDDEPKPIATAVPAYQRFHNLAQKTPIEEEKGDVDMDLSLPLPFNFKILKELFIAVETVVTIMKGRKEIITFPKVKANVLELVRKVALREKHLAQMLTVLPGCYTLSLEKIGKETHIRICIEEENLTPSVICTRRKDFHTNLLKICEKAHTKFLTEKLVPPIIIPDGKQITRWHPRFNIDEVPDIKPENGILPVKPEADKLSSAREVIARAQNILENANPKMKEAVKNMLEKQNQGGSQEGGSGGESKGVKMKLSSSASASTLKGLKGVSQSLLEKIRNREREKLLIEMTRSPAESKKLLMIKRLPNFVKIIRNLMVAEKKVALPFDIVVDRVSHSLQSMSKVDTSSHLRFLVTVLPNWIKVIKLSHSELEYIKIDKLIDINDLQEELNEIIKKHSS</sequence>
<evidence type="ECO:0000256" key="3">
    <source>
        <dbReference type="SAM" id="MobiDB-lite"/>
    </source>
</evidence>
<dbReference type="SMART" id="SM01075">
    <property type="entry name" value="CDT1"/>
    <property type="match status" value="1"/>
</dbReference>
<dbReference type="PANTHER" id="PTHR28637">
    <property type="entry name" value="DNA REPLICATION FACTOR CDT1"/>
    <property type="match status" value="1"/>
</dbReference>
<evidence type="ECO:0000256" key="2">
    <source>
        <dbReference type="ARBA" id="ARBA00023306"/>
    </source>
</evidence>
<feature type="compositionally biased region" description="Low complexity" evidence="3">
    <location>
        <begin position="113"/>
        <end position="123"/>
    </location>
</feature>
<evidence type="ECO:0000313" key="5">
    <source>
        <dbReference type="EMBL" id="CAL8097585.1"/>
    </source>
</evidence>
<feature type="region of interest" description="Disordered" evidence="3">
    <location>
        <begin position="1"/>
        <end position="31"/>
    </location>
</feature>
<evidence type="ECO:0000256" key="1">
    <source>
        <dbReference type="ARBA" id="ARBA00008356"/>
    </source>
</evidence>
<dbReference type="CDD" id="cd08767">
    <property type="entry name" value="Cdt1_c"/>
    <property type="match status" value="1"/>
</dbReference>
<dbReference type="Pfam" id="PF08839">
    <property type="entry name" value="CDT1"/>
    <property type="match status" value="1"/>
</dbReference>
<dbReference type="EMBL" id="CAXLJM020000029">
    <property type="protein sequence ID" value="CAL8097585.1"/>
    <property type="molecule type" value="Genomic_DNA"/>
</dbReference>
<comment type="similarity">
    <text evidence="1">Belongs to the Cdt1 family.</text>
</comment>
<proteinExistence type="inferred from homology"/>
<dbReference type="PANTHER" id="PTHR28637:SF1">
    <property type="entry name" value="DNA REPLICATION FACTOR CDT1"/>
    <property type="match status" value="1"/>
</dbReference>
<dbReference type="InterPro" id="IPR036390">
    <property type="entry name" value="WH_DNA-bd_sf"/>
</dbReference>
<name>A0ABP1QC94_9HEXA</name>
<dbReference type="Pfam" id="PF16679">
    <property type="entry name" value="CDT1_C"/>
    <property type="match status" value="1"/>
</dbReference>
<organism evidence="5 6">
    <name type="scientific">Orchesella dallaii</name>
    <dbReference type="NCBI Taxonomy" id="48710"/>
    <lineage>
        <taxon>Eukaryota</taxon>
        <taxon>Metazoa</taxon>
        <taxon>Ecdysozoa</taxon>
        <taxon>Arthropoda</taxon>
        <taxon>Hexapoda</taxon>
        <taxon>Collembola</taxon>
        <taxon>Entomobryomorpha</taxon>
        <taxon>Entomobryoidea</taxon>
        <taxon>Orchesellidae</taxon>
        <taxon>Orchesellinae</taxon>
        <taxon>Orchesella</taxon>
    </lineage>
</organism>
<dbReference type="SUPFAM" id="SSF46785">
    <property type="entry name" value="Winged helix' DNA-binding domain"/>
    <property type="match status" value="1"/>
</dbReference>
<dbReference type="Gene3D" id="1.10.10.1420">
    <property type="entry name" value="DNA replication factor Cdt1, C-terminal WH domain"/>
    <property type="match status" value="1"/>
</dbReference>
<dbReference type="InterPro" id="IPR032054">
    <property type="entry name" value="Cdt1_C"/>
</dbReference>
<feature type="region of interest" description="Disordered" evidence="3">
    <location>
        <begin position="74"/>
        <end position="127"/>
    </location>
</feature>
<reference evidence="5 6" key="1">
    <citation type="submission" date="2024-08" db="EMBL/GenBank/DDBJ databases">
        <authorList>
            <person name="Cucini C."/>
            <person name="Frati F."/>
        </authorList>
    </citation>
    <scope>NUCLEOTIDE SEQUENCE [LARGE SCALE GENOMIC DNA]</scope>
</reference>
<protein>
    <recommendedName>
        <fullName evidence="4">CDT1 Geminin-binding domain-containing protein</fullName>
    </recommendedName>
</protein>
<feature type="region of interest" description="Disordered" evidence="3">
    <location>
        <begin position="44"/>
        <end position="63"/>
    </location>
</feature>
<dbReference type="InterPro" id="IPR014939">
    <property type="entry name" value="CDT1_Gemini-bd-like"/>
</dbReference>
<evidence type="ECO:0000313" key="6">
    <source>
        <dbReference type="Proteomes" id="UP001642540"/>
    </source>
</evidence>
<dbReference type="CDD" id="cd08674">
    <property type="entry name" value="Cdt1_m"/>
    <property type="match status" value="1"/>
</dbReference>
<keyword evidence="6" id="KW-1185">Reference proteome</keyword>
<keyword evidence="2" id="KW-0131">Cell cycle</keyword>
<feature type="region of interest" description="Disordered" evidence="3">
    <location>
        <begin position="515"/>
        <end position="536"/>
    </location>
</feature>
<evidence type="ECO:0000259" key="4">
    <source>
        <dbReference type="SMART" id="SM01075"/>
    </source>
</evidence>
<feature type="region of interest" description="Disordered" evidence="3">
    <location>
        <begin position="189"/>
        <end position="224"/>
    </location>
</feature>
<feature type="compositionally biased region" description="Low complexity" evidence="3">
    <location>
        <begin position="215"/>
        <end position="224"/>
    </location>
</feature>
<feature type="compositionally biased region" description="Gly residues" evidence="3">
    <location>
        <begin position="520"/>
        <end position="529"/>
    </location>
</feature>
<gene>
    <name evidence="5" type="ORF">ODALV1_LOCUS9679</name>
</gene>
<feature type="compositionally biased region" description="Basic and acidic residues" evidence="3">
    <location>
        <begin position="96"/>
        <end position="109"/>
    </location>
</feature>
<dbReference type="InterPro" id="IPR045173">
    <property type="entry name" value="Cdt1"/>
</dbReference>
<accession>A0ABP1QC94</accession>